<feature type="transmembrane region" description="Helical" evidence="1">
    <location>
        <begin position="12"/>
        <end position="30"/>
    </location>
</feature>
<accession>A0A3D9I3B4</accession>
<dbReference type="GO" id="GO:0005886">
    <property type="term" value="C:plasma membrane"/>
    <property type="evidence" value="ECO:0007669"/>
    <property type="project" value="TreeGrafter"/>
</dbReference>
<feature type="transmembrane region" description="Helical" evidence="1">
    <location>
        <begin position="147"/>
        <end position="164"/>
    </location>
</feature>
<dbReference type="PANTHER" id="PTHR45138">
    <property type="entry name" value="REGULATORY COMPONENTS OF SENSORY TRANSDUCTION SYSTEM"/>
    <property type="match status" value="1"/>
</dbReference>
<feature type="domain" description="GGDEF" evidence="2">
    <location>
        <begin position="256"/>
        <end position="379"/>
    </location>
</feature>
<sequence>MTLITLTPNEFGLLFSSSMAVIIVSLMLFMSHRLYGRNRKQAYRSLLTSLVFILIHHLLQLAMSLELTPATPTLVFIGKLLQVYAFIVINFAVFELYHRRRPRTRLWFFVLLVIGLLIAAGDILPGISAADDAWLKGMQSTPALDGFMLLLSPLFVLMFAPHIGQPRKYMTSIMIAFTMQLAEISGTYWAPDVQIFKMIAGLLPVFYYILLFALLFERVVEILQSVYRSSITDGLTNLYNRRYFMGRLESALLTGRPLGVIFCDIDNFKKLNDTHGHHKADGVLKQVSALLMEETEGIGLSGRYGGEELVAFVMGPTLTSLQTAESIRSRTEKETLVTVSVGFSIAAPGETAESLMKQADQAMYNSKTTGKNRVTDYATIGGEAEPAIPSVGKLQRRGS</sequence>
<dbReference type="GO" id="GO:0052621">
    <property type="term" value="F:diguanylate cyclase activity"/>
    <property type="evidence" value="ECO:0007669"/>
    <property type="project" value="TreeGrafter"/>
</dbReference>
<dbReference type="PROSITE" id="PS50887">
    <property type="entry name" value="GGDEF"/>
    <property type="match status" value="1"/>
</dbReference>
<dbReference type="EMBL" id="QRDY01000014">
    <property type="protein sequence ID" value="RED56244.1"/>
    <property type="molecule type" value="Genomic_DNA"/>
</dbReference>
<keyword evidence="1" id="KW-0812">Transmembrane</keyword>
<evidence type="ECO:0000256" key="1">
    <source>
        <dbReference type="SAM" id="Phobius"/>
    </source>
</evidence>
<dbReference type="NCBIfam" id="TIGR00254">
    <property type="entry name" value="GGDEF"/>
    <property type="match status" value="1"/>
</dbReference>
<evidence type="ECO:0000259" key="2">
    <source>
        <dbReference type="PROSITE" id="PS50887"/>
    </source>
</evidence>
<dbReference type="SUPFAM" id="SSF55073">
    <property type="entry name" value="Nucleotide cyclase"/>
    <property type="match status" value="1"/>
</dbReference>
<dbReference type="GO" id="GO:0043709">
    <property type="term" value="P:cell adhesion involved in single-species biofilm formation"/>
    <property type="evidence" value="ECO:0007669"/>
    <property type="project" value="TreeGrafter"/>
</dbReference>
<dbReference type="CDD" id="cd01949">
    <property type="entry name" value="GGDEF"/>
    <property type="match status" value="1"/>
</dbReference>
<protein>
    <submittedName>
        <fullName evidence="3">Diguanylate cyclase (GGDEF)-like protein</fullName>
    </submittedName>
</protein>
<keyword evidence="1" id="KW-0472">Membrane</keyword>
<feature type="transmembrane region" description="Helical" evidence="1">
    <location>
        <begin position="42"/>
        <end position="62"/>
    </location>
</feature>
<keyword evidence="4" id="KW-1185">Reference proteome</keyword>
<comment type="caution">
    <text evidence="3">The sequence shown here is derived from an EMBL/GenBank/DDBJ whole genome shotgun (WGS) entry which is preliminary data.</text>
</comment>
<organism evidence="3 4">
    <name type="scientific">Cohnella lupini</name>
    <dbReference type="NCBI Taxonomy" id="1294267"/>
    <lineage>
        <taxon>Bacteria</taxon>
        <taxon>Bacillati</taxon>
        <taxon>Bacillota</taxon>
        <taxon>Bacilli</taxon>
        <taxon>Bacillales</taxon>
        <taxon>Paenibacillaceae</taxon>
        <taxon>Cohnella</taxon>
    </lineage>
</organism>
<name>A0A3D9I3B4_9BACL</name>
<evidence type="ECO:0000313" key="3">
    <source>
        <dbReference type="EMBL" id="RED56244.1"/>
    </source>
</evidence>
<gene>
    <name evidence="3" type="ORF">DFP95_11417</name>
</gene>
<dbReference type="GO" id="GO:1902201">
    <property type="term" value="P:negative regulation of bacterial-type flagellum-dependent cell motility"/>
    <property type="evidence" value="ECO:0007669"/>
    <property type="project" value="TreeGrafter"/>
</dbReference>
<dbReference type="Gene3D" id="3.30.70.270">
    <property type="match status" value="1"/>
</dbReference>
<feature type="transmembrane region" description="Helical" evidence="1">
    <location>
        <begin position="74"/>
        <end position="94"/>
    </location>
</feature>
<dbReference type="PANTHER" id="PTHR45138:SF9">
    <property type="entry name" value="DIGUANYLATE CYCLASE DGCM-RELATED"/>
    <property type="match status" value="1"/>
</dbReference>
<feature type="transmembrane region" description="Helical" evidence="1">
    <location>
        <begin position="106"/>
        <end position="127"/>
    </location>
</feature>
<dbReference type="InterPro" id="IPR000160">
    <property type="entry name" value="GGDEF_dom"/>
</dbReference>
<dbReference type="OrthoDB" id="9759607at2"/>
<dbReference type="Pfam" id="PF00990">
    <property type="entry name" value="GGDEF"/>
    <property type="match status" value="1"/>
</dbReference>
<dbReference type="RefSeq" id="WP_115994466.1">
    <property type="nucleotide sequence ID" value="NZ_QRDY01000014.1"/>
</dbReference>
<evidence type="ECO:0000313" key="4">
    <source>
        <dbReference type="Proteomes" id="UP000256869"/>
    </source>
</evidence>
<reference evidence="3 4" key="1">
    <citation type="submission" date="2018-07" db="EMBL/GenBank/DDBJ databases">
        <title>Genomic Encyclopedia of Type Strains, Phase III (KMG-III): the genomes of soil and plant-associated and newly described type strains.</title>
        <authorList>
            <person name="Whitman W."/>
        </authorList>
    </citation>
    <scope>NUCLEOTIDE SEQUENCE [LARGE SCALE GENOMIC DNA]</scope>
    <source>
        <strain evidence="3 4">CECT 8236</strain>
    </source>
</reference>
<keyword evidence="1" id="KW-1133">Transmembrane helix</keyword>
<dbReference type="InterPro" id="IPR050469">
    <property type="entry name" value="Diguanylate_Cyclase"/>
</dbReference>
<dbReference type="SMART" id="SM00267">
    <property type="entry name" value="GGDEF"/>
    <property type="match status" value="1"/>
</dbReference>
<dbReference type="InterPro" id="IPR029787">
    <property type="entry name" value="Nucleotide_cyclase"/>
</dbReference>
<dbReference type="AlphaFoldDB" id="A0A3D9I3B4"/>
<proteinExistence type="predicted"/>
<dbReference type="Proteomes" id="UP000256869">
    <property type="component" value="Unassembled WGS sequence"/>
</dbReference>
<feature type="transmembrane region" description="Helical" evidence="1">
    <location>
        <begin position="195"/>
        <end position="216"/>
    </location>
</feature>
<dbReference type="InterPro" id="IPR043128">
    <property type="entry name" value="Rev_trsase/Diguanyl_cyclase"/>
</dbReference>